<evidence type="ECO:0000259" key="8">
    <source>
        <dbReference type="SMART" id="SM00829"/>
    </source>
</evidence>
<accession>A0A2G5HYH3</accession>
<keyword evidence="4 7" id="KW-0862">Zinc</keyword>
<evidence type="ECO:0000313" key="10">
    <source>
        <dbReference type="EMBL" id="WPA98090.1"/>
    </source>
</evidence>
<evidence type="ECO:0000256" key="1">
    <source>
        <dbReference type="ARBA" id="ARBA00001947"/>
    </source>
</evidence>
<dbReference type="InterPro" id="IPR002328">
    <property type="entry name" value="ADH_Zn_CS"/>
</dbReference>
<proteinExistence type="inferred from homology"/>
<dbReference type="PANTHER" id="PTHR42940:SF1">
    <property type="entry name" value="ENOYL REDUCTASE (ER) DOMAIN-CONTAINING PROTEIN"/>
    <property type="match status" value="1"/>
</dbReference>
<dbReference type="GO" id="GO:0005737">
    <property type="term" value="C:cytoplasm"/>
    <property type="evidence" value="ECO:0007669"/>
    <property type="project" value="TreeGrafter"/>
</dbReference>
<evidence type="ECO:0000256" key="3">
    <source>
        <dbReference type="ARBA" id="ARBA00022723"/>
    </source>
</evidence>
<dbReference type="SUPFAM" id="SSF51735">
    <property type="entry name" value="NAD(P)-binding Rossmann-fold domains"/>
    <property type="match status" value="1"/>
</dbReference>
<evidence type="ECO:0000256" key="2">
    <source>
        <dbReference type="ARBA" id="ARBA00008072"/>
    </source>
</evidence>
<reference evidence="9 11" key="1">
    <citation type="submission" date="2015-10" db="EMBL/GenBank/DDBJ databases">
        <title>The cercosporin biosynthetic gene cluster was horizontally transferred to several fungal lineages and shown to be expanded in Cercospora beticola based on microsynteny with recipient genomes.</title>
        <authorList>
            <person name="De Jonge R."/>
            <person name="Ebert M.K."/>
            <person name="Suttle J.C."/>
            <person name="Jurick Ii W.M."/>
            <person name="Secor G.A."/>
            <person name="Thomma B.P."/>
            <person name="Van De Peer Y."/>
            <person name="Bolton M.D."/>
        </authorList>
    </citation>
    <scope>NUCLEOTIDE SEQUENCE [LARGE SCALE GENOMIC DNA]</scope>
    <source>
        <strain evidence="9 11">09-40</strain>
    </source>
</reference>
<dbReference type="InterPro" id="IPR013149">
    <property type="entry name" value="ADH-like_C"/>
</dbReference>
<dbReference type="Gene3D" id="3.40.50.720">
    <property type="entry name" value="NAD(P)-binding Rossmann-like Domain"/>
    <property type="match status" value="1"/>
</dbReference>
<keyword evidence="6" id="KW-0520">NAD</keyword>
<dbReference type="Pfam" id="PF00107">
    <property type="entry name" value="ADH_zinc_N"/>
    <property type="match status" value="1"/>
</dbReference>
<dbReference type="AlphaFoldDB" id="A0A2G5HYH3"/>
<dbReference type="SMART" id="SM00829">
    <property type="entry name" value="PKS_ER"/>
    <property type="match status" value="1"/>
</dbReference>
<protein>
    <submittedName>
        <fullName evidence="9">Alcohol dehydrogenase</fullName>
    </submittedName>
</protein>
<dbReference type="CDD" id="cd08297">
    <property type="entry name" value="CAD3"/>
    <property type="match status" value="1"/>
</dbReference>
<keyword evidence="12" id="KW-1185">Reference proteome</keyword>
<evidence type="ECO:0000256" key="4">
    <source>
        <dbReference type="ARBA" id="ARBA00022833"/>
    </source>
</evidence>
<dbReference type="Pfam" id="PF08240">
    <property type="entry name" value="ADH_N"/>
    <property type="match status" value="1"/>
</dbReference>
<dbReference type="InterPro" id="IPR020843">
    <property type="entry name" value="ER"/>
</dbReference>
<name>A0A2G5HYH3_CERBT</name>
<evidence type="ECO:0000313" key="12">
    <source>
        <dbReference type="Proteomes" id="UP001302367"/>
    </source>
</evidence>
<dbReference type="GO" id="GO:0008270">
    <property type="term" value="F:zinc ion binding"/>
    <property type="evidence" value="ECO:0007669"/>
    <property type="project" value="InterPro"/>
</dbReference>
<dbReference type="PANTHER" id="PTHR42940">
    <property type="entry name" value="ALCOHOL DEHYDROGENASE 1-RELATED"/>
    <property type="match status" value="1"/>
</dbReference>
<dbReference type="OrthoDB" id="1879366at2759"/>
<dbReference type="EMBL" id="CP134185">
    <property type="protein sequence ID" value="WPA98090.1"/>
    <property type="molecule type" value="Genomic_DNA"/>
</dbReference>
<dbReference type="InterPro" id="IPR013154">
    <property type="entry name" value="ADH-like_N"/>
</dbReference>
<dbReference type="InterPro" id="IPR036291">
    <property type="entry name" value="NAD(P)-bd_dom_sf"/>
</dbReference>
<evidence type="ECO:0000313" key="9">
    <source>
        <dbReference type="EMBL" id="PIA97292.1"/>
    </source>
</evidence>
<dbReference type="FunFam" id="3.40.50.720:FF:000039">
    <property type="entry name" value="Alcohol dehydrogenase AdhP"/>
    <property type="match status" value="1"/>
</dbReference>
<keyword evidence="3 7" id="KW-0479">Metal-binding</keyword>
<comment type="cofactor">
    <cofactor evidence="1 7">
        <name>Zn(2+)</name>
        <dbReference type="ChEBI" id="CHEBI:29105"/>
    </cofactor>
</comment>
<dbReference type="PROSITE" id="PS00059">
    <property type="entry name" value="ADH_ZINC"/>
    <property type="match status" value="1"/>
</dbReference>
<dbReference type="InterPro" id="IPR011032">
    <property type="entry name" value="GroES-like_sf"/>
</dbReference>
<dbReference type="EMBL" id="LKMD01000102">
    <property type="protein sequence ID" value="PIA97292.1"/>
    <property type="molecule type" value="Genomic_DNA"/>
</dbReference>
<evidence type="ECO:0000256" key="6">
    <source>
        <dbReference type="ARBA" id="ARBA00023027"/>
    </source>
</evidence>
<dbReference type="GO" id="GO:0004022">
    <property type="term" value="F:alcohol dehydrogenase (NAD+) activity"/>
    <property type="evidence" value="ECO:0007669"/>
    <property type="project" value="TreeGrafter"/>
</dbReference>
<gene>
    <name evidence="9" type="ORF">CB0940_05532</name>
    <name evidence="10" type="ORF">RHO25_002701</name>
</gene>
<evidence type="ECO:0000313" key="11">
    <source>
        <dbReference type="Proteomes" id="UP000230605"/>
    </source>
</evidence>
<reference evidence="10 12" key="2">
    <citation type="submission" date="2023-09" db="EMBL/GenBank/DDBJ databases">
        <title>Complete-Gapless Cercospora beticola genome.</title>
        <authorList>
            <person name="Wyatt N.A."/>
            <person name="Spanner R.E."/>
            <person name="Bolton M.D."/>
        </authorList>
    </citation>
    <scope>NUCLEOTIDE SEQUENCE [LARGE SCALE GENOMIC DNA]</scope>
    <source>
        <strain evidence="10">Cb09-40</strain>
    </source>
</reference>
<keyword evidence="5" id="KW-0560">Oxidoreductase</keyword>
<evidence type="ECO:0000256" key="7">
    <source>
        <dbReference type="RuleBase" id="RU361277"/>
    </source>
</evidence>
<dbReference type="Proteomes" id="UP001302367">
    <property type="component" value="Chromosome 2"/>
</dbReference>
<evidence type="ECO:0000256" key="5">
    <source>
        <dbReference type="ARBA" id="ARBA00023002"/>
    </source>
</evidence>
<dbReference type="Proteomes" id="UP000230605">
    <property type="component" value="Chromosome 2"/>
</dbReference>
<sequence>MGDTQPLEEIPKTCIAGVVVNEGPNFHIEVVKDAPVPTPGPNQLLLRLNVTGLCASDIHFCSNDLDFGIGMKDFNVRSPGHEGAGVVVAIGAGVENWKVGDRAGMRPMWDTCHQCDQCFGKEEQYCPKVVHCGLMVSGSYQQYVLTPANYTSRIPDGVPDEIAGPIMCSASTMHCALREGGFKSADWVVFPGGGGGVGIQGVQLAKAMGMRPIVIDSGDAKKELAQRCGAEIFLDFKEEKDLPAKVKEVTGGVGAHGVIVTAWQSYKDSLSYLGNRVGGKVVCIGLPPAEAQVIIGTSPTQFIMFKQSVTGAVVGTMQDTSMALEYAQRGLLKPICEVRGISRWAESVEQLRKGQVAGRIVIAFDKE</sequence>
<dbReference type="Gene3D" id="3.90.180.10">
    <property type="entry name" value="Medium-chain alcohol dehydrogenases, catalytic domain"/>
    <property type="match status" value="1"/>
</dbReference>
<comment type="similarity">
    <text evidence="2 7">Belongs to the zinc-containing alcohol dehydrogenase family.</text>
</comment>
<dbReference type="SUPFAM" id="SSF50129">
    <property type="entry name" value="GroES-like"/>
    <property type="match status" value="1"/>
</dbReference>
<feature type="domain" description="Enoyl reductase (ER)" evidence="8">
    <location>
        <begin position="23"/>
        <end position="362"/>
    </location>
</feature>
<organism evidence="9 11">
    <name type="scientific">Cercospora beticola</name>
    <name type="common">Sugarbeet leaf spot fungus</name>
    <dbReference type="NCBI Taxonomy" id="122368"/>
    <lineage>
        <taxon>Eukaryota</taxon>
        <taxon>Fungi</taxon>
        <taxon>Dikarya</taxon>
        <taxon>Ascomycota</taxon>
        <taxon>Pezizomycotina</taxon>
        <taxon>Dothideomycetes</taxon>
        <taxon>Dothideomycetidae</taxon>
        <taxon>Mycosphaerellales</taxon>
        <taxon>Mycosphaerellaceae</taxon>
        <taxon>Cercospora</taxon>
    </lineage>
</organism>